<comment type="caution">
    <text evidence="1">The sequence shown here is derived from an EMBL/GenBank/DDBJ whole genome shotgun (WGS) entry which is preliminary data.</text>
</comment>
<sequence>MTKQQTPGATWKKDKEVRWPSKHNPKKAGRRDSMKYYCFHEDHEHAIEECRQLKDEIERLIRDDTLRSSLGKTEKKGDSSLSEPVGVIHVIIGGPNDGKGKNKRVTEDVLSIEQESWTKQEIKFGPADKVIGFFNNDPLVISVCLNWYGWVLVNIGSFVNLITVDVFNKLGDKVVVVLGTINLPLVLGDEKQKRELYEEFVVVDIQLAFNVIFESARN</sequence>
<organism evidence="1 2">
    <name type="scientific">Manihot esculenta</name>
    <name type="common">Cassava</name>
    <name type="synonym">Jatropha manihot</name>
    <dbReference type="NCBI Taxonomy" id="3983"/>
    <lineage>
        <taxon>Eukaryota</taxon>
        <taxon>Viridiplantae</taxon>
        <taxon>Streptophyta</taxon>
        <taxon>Embryophyta</taxon>
        <taxon>Tracheophyta</taxon>
        <taxon>Spermatophyta</taxon>
        <taxon>Magnoliopsida</taxon>
        <taxon>eudicotyledons</taxon>
        <taxon>Gunneridae</taxon>
        <taxon>Pentapetalae</taxon>
        <taxon>rosids</taxon>
        <taxon>fabids</taxon>
        <taxon>Malpighiales</taxon>
        <taxon>Euphorbiaceae</taxon>
        <taxon>Crotonoideae</taxon>
        <taxon>Manihoteae</taxon>
        <taxon>Manihot</taxon>
    </lineage>
</organism>
<protein>
    <submittedName>
        <fullName evidence="1">Uncharacterized protein</fullName>
    </submittedName>
</protein>
<proteinExistence type="predicted"/>
<gene>
    <name evidence="1" type="ORF">MANES_05G115333v8</name>
</gene>
<evidence type="ECO:0000313" key="1">
    <source>
        <dbReference type="EMBL" id="KAG8654251.1"/>
    </source>
</evidence>
<accession>A0ACB7HTU8</accession>
<reference evidence="2" key="1">
    <citation type="journal article" date="2016" name="Nat. Biotechnol.">
        <title>Sequencing wild and cultivated cassava and related species reveals extensive interspecific hybridization and genetic diversity.</title>
        <authorList>
            <person name="Bredeson J.V."/>
            <person name="Lyons J.B."/>
            <person name="Prochnik S.E."/>
            <person name="Wu G.A."/>
            <person name="Ha C.M."/>
            <person name="Edsinger-Gonzales E."/>
            <person name="Grimwood J."/>
            <person name="Schmutz J."/>
            <person name="Rabbi I.Y."/>
            <person name="Egesi C."/>
            <person name="Nauluvula P."/>
            <person name="Lebot V."/>
            <person name="Ndunguru J."/>
            <person name="Mkamilo G."/>
            <person name="Bart R.S."/>
            <person name="Setter T.L."/>
            <person name="Gleadow R.M."/>
            <person name="Kulakow P."/>
            <person name="Ferguson M.E."/>
            <person name="Rounsley S."/>
            <person name="Rokhsar D.S."/>
        </authorList>
    </citation>
    <scope>NUCLEOTIDE SEQUENCE [LARGE SCALE GENOMIC DNA]</scope>
    <source>
        <strain evidence="2">cv. AM560-2</strain>
    </source>
</reference>
<dbReference type="EMBL" id="CM004391">
    <property type="protein sequence ID" value="KAG8654251.1"/>
    <property type="molecule type" value="Genomic_DNA"/>
</dbReference>
<keyword evidence="2" id="KW-1185">Reference proteome</keyword>
<evidence type="ECO:0000313" key="2">
    <source>
        <dbReference type="Proteomes" id="UP000091857"/>
    </source>
</evidence>
<name>A0ACB7HTU8_MANES</name>
<dbReference type="Proteomes" id="UP000091857">
    <property type="component" value="Chromosome 5"/>
</dbReference>